<dbReference type="Proteomes" id="UP000799536">
    <property type="component" value="Unassembled WGS sequence"/>
</dbReference>
<dbReference type="AlphaFoldDB" id="A0A9P4JW35"/>
<evidence type="ECO:0000313" key="1">
    <source>
        <dbReference type="EMBL" id="KAF2203623.1"/>
    </source>
</evidence>
<organism evidence="1 2">
    <name type="scientific">Delitschia confertaspora ATCC 74209</name>
    <dbReference type="NCBI Taxonomy" id="1513339"/>
    <lineage>
        <taxon>Eukaryota</taxon>
        <taxon>Fungi</taxon>
        <taxon>Dikarya</taxon>
        <taxon>Ascomycota</taxon>
        <taxon>Pezizomycotina</taxon>
        <taxon>Dothideomycetes</taxon>
        <taxon>Pleosporomycetidae</taxon>
        <taxon>Pleosporales</taxon>
        <taxon>Delitschiaceae</taxon>
        <taxon>Delitschia</taxon>
    </lineage>
</organism>
<proteinExistence type="predicted"/>
<reference evidence="1" key="1">
    <citation type="journal article" date="2020" name="Stud. Mycol.">
        <title>101 Dothideomycetes genomes: a test case for predicting lifestyles and emergence of pathogens.</title>
        <authorList>
            <person name="Haridas S."/>
            <person name="Albert R."/>
            <person name="Binder M."/>
            <person name="Bloem J."/>
            <person name="Labutti K."/>
            <person name="Salamov A."/>
            <person name="Andreopoulos B."/>
            <person name="Baker S."/>
            <person name="Barry K."/>
            <person name="Bills G."/>
            <person name="Bluhm B."/>
            <person name="Cannon C."/>
            <person name="Castanera R."/>
            <person name="Culley D."/>
            <person name="Daum C."/>
            <person name="Ezra D."/>
            <person name="Gonzalez J."/>
            <person name="Henrissat B."/>
            <person name="Kuo A."/>
            <person name="Liang C."/>
            <person name="Lipzen A."/>
            <person name="Lutzoni F."/>
            <person name="Magnuson J."/>
            <person name="Mondo S."/>
            <person name="Nolan M."/>
            <person name="Ohm R."/>
            <person name="Pangilinan J."/>
            <person name="Park H.-J."/>
            <person name="Ramirez L."/>
            <person name="Alfaro M."/>
            <person name="Sun H."/>
            <person name="Tritt A."/>
            <person name="Yoshinaga Y."/>
            <person name="Zwiers L.-H."/>
            <person name="Turgeon B."/>
            <person name="Goodwin S."/>
            <person name="Spatafora J."/>
            <person name="Crous P."/>
            <person name="Grigoriev I."/>
        </authorList>
    </citation>
    <scope>NUCLEOTIDE SEQUENCE</scope>
    <source>
        <strain evidence="1">ATCC 74209</strain>
    </source>
</reference>
<keyword evidence="2" id="KW-1185">Reference proteome</keyword>
<gene>
    <name evidence="1" type="ORF">GQ43DRAFT_429726</name>
</gene>
<comment type="caution">
    <text evidence="1">The sequence shown here is derived from an EMBL/GenBank/DDBJ whole genome shotgun (WGS) entry which is preliminary data.</text>
</comment>
<name>A0A9P4JW35_9PLEO</name>
<dbReference type="EMBL" id="ML993898">
    <property type="protein sequence ID" value="KAF2203623.1"/>
    <property type="molecule type" value="Genomic_DNA"/>
</dbReference>
<accession>A0A9P4JW35</accession>
<evidence type="ECO:0000313" key="2">
    <source>
        <dbReference type="Proteomes" id="UP000799536"/>
    </source>
</evidence>
<sequence length="104" mass="11606">MSSKTVSTFCMSCAPSLSLQLQLPEFQDYQNLLSLACSGEHSLTRLQPLPQLRTPVFYYNLNLPEDDENSGASDGLRRRELKGLHDELKVEGIQEISGTFILCA</sequence>
<protein>
    <submittedName>
        <fullName evidence="1">Uncharacterized protein</fullName>
    </submittedName>
</protein>